<gene>
    <name evidence="2" type="ORF">FA014_02795</name>
</gene>
<sequence>MRVLVTVASRHGSTREIGAEVAEVLRAAGHDVAEVEPDDVGSVDEYDAVVLGSAVYVGRLAAALRELVDRQGAQLADRPTWLFWSGRVGEPPLPAAEPDDVRVVARRVAARDVVSFGGRLAREELGLAERALVAMIEAEAGDFRDFDEVDAWAGRVAVDLRRLERDGTVPGR</sequence>
<dbReference type="Pfam" id="PF12724">
    <property type="entry name" value="Flavodoxin_5"/>
    <property type="match status" value="1"/>
</dbReference>
<dbReference type="PROSITE" id="PS50902">
    <property type="entry name" value="FLAVODOXIN_LIKE"/>
    <property type="match status" value="1"/>
</dbReference>
<comment type="caution">
    <text evidence="2">The sequence shown here is derived from an EMBL/GenBank/DDBJ whole genome shotgun (WGS) entry which is preliminary data.</text>
</comment>
<dbReference type="GO" id="GO:0070819">
    <property type="term" value="F:menaquinone-dependent protoporphyrinogen oxidase activity"/>
    <property type="evidence" value="ECO:0007669"/>
    <property type="project" value="TreeGrafter"/>
</dbReference>
<dbReference type="RefSeq" id="WP_154728194.1">
    <property type="nucleotide sequence ID" value="NZ_SZYE01000009.1"/>
</dbReference>
<dbReference type="GO" id="GO:0006783">
    <property type="term" value="P:heme biosynthetic process"/>
    <property type="evidence" value="ECO:0007669"/>
    <property type="project" value="TreeGrafter"/>
</dbReference>
<feature type="domain" description="Flavodoxin-like" evidence="1">
    <location>
        <begin position="3"/>
        <end position="157"/>
    </location>
</feature>
<dbReference type="OrthoDB" id="129384at2"/>
<dbReference type="AlphaFoldDB" id="A0A7Z8NRT3"/>
<dbReference type="InterPro" id="IPR026816">
    <property type="entry name" value="Flavodoxin_dom"/>
</dbReference>
<evidence type="ECO:0000259" key="1">
    <source>
        <dbReference type="PROSITE" id="PS50902"/>
    </source>
</evidence>
<evidence type="ECO:0000313" key="3">
    <source>
        <dbReference type="Proteomes" id="UP000308121"/>
    </source>
</evidence>
<protein>
    <submittedName>
        <fullName evidence="2">Flavodoxin</fullName>
    </submittedName>
</protein>
<name>A0A7Z8NRT3_9CELL</name>
<dbReference type="Proteomes" id="UP000308121">
    <property type="component" value="Unassembled WGS sequence"/>
</dbReference>
<reference evidence="2 3" key="1">
    <citation type="submission" date="2019-05" db="EMBL/GenBank/DDBJ databases">
        <title>Genome sequence of Cellulomonas hominis strain CS1.</title>
        <authorList>
            <person name="Belmont J."/>
            <person name="Maclea K.S."/>
        </authorList>
    </citation>
    <scope>NUCLEOTIDE SEQUENCE [LARGE SCALE GENOMIC DNA]</scope>
    <source>
        <strain evidence="2 3">CS1</strain>
    </source>
</reference>
<dbReference type="PANTHER" id="PTHR38030:SF2">
    <property type="entry name" value="PROTOPORPHYRINOGEN IX DEHYDROGENASE [QUINONE]"/>
    <property type="match status" value="1"/>
</dbReference>
<dbReference type="InterPro" id="IPR052200">
    <property type="entry name" value="Protoporphyrinogen_IX_DH"/>
</dbReference>
<accession>A0A7Z8NRT3</accession>
<proteinExistence type="predicted"/>
<dbReference type="GO" id="GO:0010181">
    <property type="term" value="F:FMN binding"/>
    <property type="evidence" value="ECO:0007669"/>
    <property type="project" value="InterPro"/>
</dbReference>
<evidence type="ECO:0000313" key="2">
    <source>
        <dbReference type="EMBL" id="TKR27014.1"/>
    </source>
</evidence>
<dbReference type="Gene3D" id="3.40.50.360">
    <property type="match status" value="1"/>
</dbReference>
<dbReference type="InterPro" id="IPR029039">
    <property type="entry name" value="Flavoprotein-like_sf"/>
</dbReference>
<dbReference type="SUPFAM" id="SSF52218">
    <property type="entry name" value="Flavoproteins"/>
    <property type="match status" value="1"/>
</dbReference>
<dbReference type="EMBL" id="SZYE01000009">
    <property type="protein sequence ID" value="TKR27014.1"/>
    <property type="molecule type" value="Genomic_DNA"/>
</dbReference>
<organism evidence="2 3">
    <name type="scientific">Cellulomonas hominis</name>
    <dbReference type="NCBI Taxonomy" id="156981"/>
    <lineage>
        <taxon>Bacteria</taxon>
        <taxon>Bacillati</taxon>
        <taxon>Actinomycetota</taxon>
        <taxon>Actinomycetes</taxon>
        <taxon>Micrococcales</taxon>
        <taxon>Cellulomonadaceae</taxon>
        <taxon>Cellulomonas</taxon>
    </lineage>
</organism>
<dbReference type="InterPro" id="IPR008254">
    <property type="entry name" value="Flavodoxin/NO_synth"/>
</dbReference>
<dbReference type="PANTHER" id="PTHR38030">
    <property type="entry name" value="PROTOPORPHYRINOGEN IX DEHYDROGENASE [MENAQUINONE]"/>
    <property type="match status" value="1"/>
</dbReference>